<reference evidence="2 3" key="1">
    <citation type="submission" date="2016-10" db="EMBL/GenBank/DDBJ databases">
        <authorList>
            <person name="de Groot N.N."/>
        </authorList>
    </citation>
    <scope>NUCLEOTIDE SEQUENCE [LARGE SCALE GENOMIC DNA]</scope>
    <source>
        <strain evidence="2 3">DSM 44945</strain>
    </source>
</reference>
<dbReference type="InterPro" id="IPR003251">
    <property type="entry name" value="Rr_diiron-bd_dom"/>
</dbReference>
<evidence type="ECO:0000313" key="2">
    <source>
        <dbReference type="EMBL" id="SFG32819.1"/>
    </source>
</evidence>
<dbReference type="GO" id="GO:0016491">
    <property type="term" value="F:oxidoreductase activity"/>
    <property type="evidence" value="ECO:0007669"/>
    <property type="project" value="InterPro"/>
</dbReference>
<accession>A0A1I2QZY0</accession>
<keyword evidence="3" id="KW-1185">Reference proteome</keyword>
<proteinExistence type="predicted"/>
<dbReference type="OrthoDB" id="573482at2"/>
<dbReference type="EMBL" id="FOOK01000026">
    <property type="protein sequence ID" value="SFG32819.1"/>
    <property type="molecule type" value="Genomic_DNA"/>
</dbReference>
<dbReference type="Proteomes" id="UP000198661">
    <property type="component" value="Unassembled WGS sequence"/>
</dbReference>
<dbReference type="Gene3D" id="1.20.1260.10">
    <property type="match status" value="1"/>
</dbReference>
<dbReference type="InterPro" id="IPR012347">
    <property type="entry name" value="Ferritin-like"/>
</dbReference>
<evidence type="ECO:0000259" key="1">
    <source>
        <dbReference type="Pfam" id="PF02915"/>
    </source>
</evidence>
<dbReference type="SUPFAM" id="SSF47240">
    <property type="entry name" value="Ferritin-like"/>
    <property type="match status" value="1"/>
</dbReference>
<feature type="domain" description="Rubrerythrin diiron-binding" evidence="1">
    <location>
        <begin position="25"/>
        <end position="139"/>
    </location>
</feature>
<gene>
    <name evidence="2" type="ORF">SAMN04488025_12636</name>
</gene>
<dbReference type="STRING" id="201973.SAMN04488025_12636"/>
<dbReference type="AlphaFoldDB" id="A0A1I2QZY0"/>
<name>A0A1I2QZY0_9BACL</name>
<dbReference type="CDD" id="cd00657">
    <property type="entry name" value="Ferritin_like"/>
    <property type="match status" value="1"/>
</dbReference>
<sequence length="151" mass="17659">MNAFYCPGTDSSSSEPINRLIADIAKAINGEYQAIGYYEALARLAPTEKERTSIREIRRDEIKHYKRFLRIYKKLTGHKPMVTKGSLPENYRQGLKFSIEDELETVDFYLDISDRAFDPHIRRTFRRAALDEQQHAVTFNYFLTKLCCKDP</sequence>
<dbReference type="RefSeq" id="WP_092039842.1">
    <property type="nucleotide sequence ID" value="NZ_FOOK01000026.1"/>
</dbReference>
<organism evidence="2 3">
    <name type="scientific">Planifilum fulgidum</name>
    <dbReference type="NCBI Taxonomy" id="201973"/>
    <lineage>
        <taxon>Bacteria</taxon>
        <taxon>Bacillati</taxon>
        <taxon>Bacillota</taxon>
        <taxon>Bacilli</taxon>
        <taxon>Bacillales</taxon>
        <taxon>Thermoactinomycetaceae</taxon>
        <taxon>Planifilum</taxon>
    </lineage>
</organism>
<dbReference type="Pfam" id="PF02915">
    <property type="entry name" value="Rubrerythrin"/>
    <property type="match status" value="1"/>
</dbReference>
<protein>
    <submittedName>
        <fullName evidence="2">Rubrerythrin</fullName>
    </submittedName>
</protein>
<evidence type="ECO:0000313" key="3">
    <source>
        <dbReference type="Proteomes" id="UP000198661"/>
    </source>
</evidence>
<dbReference type="InterPro" id="IPR009078">
    <property type="entry name" value="Ferritin-like_SF"/>
</dbReference>
<dbReference type="GO" id="GO:0046872">
    <property type="term" value="F:metal ion binding"/>
    <property type="evidence" value="ECO:0007669"/>
    <property type="project" value="InterPro"/>
</dbReference>